<name>A0ABQ4N7Z6_9BACL</name>
<organism evidence="2 3">
    <name type="scientific">Paenibacillus cisolokensis</name>
    <dbReference type="NCBI Taxonomy" id="1658519"/>
    <lineage>
        <taxon>Bacteria</taxon>
        <taxon>Bacillati</taxon>
        <taxon>Bacillota</taxon>
        <taxon>Bacilli</taxon>
        <taxon>Bacillales</taxon>
        <taxon>Paenibacillaceae</taxon>
        <taxon>Paenibacillus</taxon>
    </lineage>
</organism>
<comment type="caution">
    <text evidence="2">The sequence shown here is derived from an EMBL/GenBank/DDBJ whole genome shotgun (WGS) entry which is preliminary data.</text>
</comment>
<evidence type="ECO:0000256" key="1">
    <source>
        <dbReference type="SAM" id="MobiDB-lite"/>
    </source>
</evidence>
<reference evidence="2 3" key="1">
    <citation type="submission" date="2021-04" db="EMBL/GenBank/DDBJ databases">
        <title>Draft genome sequence of Paenibacillus cisolokensis, LC2-13A.</title>
        <authorList>
            <person name="Uke A."/>
            <person name="Chhe C."/>
            <person name="Baramee S."/>
            <person name="Kosugi A."/>
        </authorList>
    </citation>
    <scope>NUCLEOTIDE SEQUENCE [LARGE SCALE GENOMIC DNA]</scope>
    <source>
        <strain evidence="2 3">LC2-13A</strain>
    </source>
</reference>
<gene>
    <name evidence="2" type="ORF">PACILC2_28700</name>
</gene>
<protein>
    <submittedName>
        <fullName evidence="2">Uncharacterized protein</fullName>
    </submittedName>
</protein>
<dbReference type="RefSeq" id="WP_213529076.1">
    <property type="nucleotide sequence ID" value="NZ_BOVJ01000088.1"/>
</dbReference>
<keyword evidence="3" id="KW-1185">Reference proteome</keyword>
<feature type="compositionally biased region" description="Basic and acidic residues" evidence="1">
    <location>
        <begin position="90"/>
        <end position="107"/>
    </location>
</feature>
<proteinExistence type="predicted"/>
<accession>A0ABQ4N7Z6</accession>
<dbReference type="EMBL" id="BOVJ01000088">
    <property type="protein sequence ID" value="GIQ64302.1"/>
    <property type="molecule type" value="Genomic_DNA"/>
</dbReference>
<sequence>MKRQHSKNKTAYLFNVDILVEGETNAVALEKLLNVLNGGNFPDYRIVSGLEMGTLIANMRESVAEFRPIPVKAAAGNPAPPSGGTQAAKTKTDADQSRDPNGDPSINERIRRCIEAKRLIRLSVNKGYGIRLSIPCRILNFDETAQLLTVYHVDEKQVYAFNLYEIDEFSE</sequence>
<evidence type="ECO:0000313" key="2">
    <source>
        <dbReference type="EMBL" id="GIQ64302.1"/>
    </source>
</evidence>
<dbReference type="Proteomes" id="UP000680304">
    <property type="component" value="Unassembled WGS sequence"/>
</dbReference>
<feature type="region of interest" description="Disordered" evidence="1">
    <location>
        <begin position="72"/>
        <end position="107"/>
    </location>
</feature>
<evidence type="ECO:0000313" key="3">
    <source>
        <dbReference type="Proteomes" id="UP000680304"/>
    </source>
</evidence>